<gene>
    <name evidence="3" type="ORF">DGYR_LOCUS10058</name>
</gene>
<evidence type="ECO:0000259" key="2">
    <source>
        <dbReference type="PROSITE" id="PS50181"/>
    </source>
</evidence>
<accession>A0A7I8W2B4</accession>
<evidence type="ECO:0000313" key="4">
    <source>
        <dbReference type="Proteomes" id="UP000549394"/>
    </source>
</evidence>
<dbReference type="Gene3D" id="3.80.10.10">
    <property type="entry name" value="Ribonuclease Inhibitor"/>
    <property type="match status" value="3"/>
</dbReference>
<proteinExistence type="predicted"/>
<name>A0A7I8W2B4_9ANNE</name>
<dbReference type="OrthoDB" id="2585512at2759"/>
<dbReference type="SUPFAM" id="SSF52047">
    <property type="entry name" value="RNI-like"/>
    <property type="match status" value="1"/>
</dbReference>
<evidence type="ECO:0000313" key="3">
    <source>
        <dbReference type="EMBL" id="CAD5122226.1"/>
    </source>
</evidence>
<sequence>MMDSGELLLQKWPRWKRDTDIHCLLPEILSYIFSYLDPADKGRAAQVCRTWREVCNRKTVWRGACARLHLKRTNPLVFSSLERRGIRRIQVLSVRKTLRDITSLHLQSLDLTGCYNVTDALIIHALEHELPLLERLVLSFCKQITDNSIARVAQYARNLKVLELAGCSQVTSNALTLISVGLERLERLNVRSCKGVTDRGISYISGLQPADLEPKGNLNLTDLVLQDCQSVTDDALSHLSCLKNLDSLNISFCAGITDTAFRYLAKSTSLRHLNVRSCDNVSDTGIGYLVEGGSKIETLDLAFCERLTDSCLTHISRGLFNLKALSLSACKITDEGVSNLAKSQIELRALDIGQCSKLTDASAIVLSEYLIRLKALDVYGCVSMTTVGLERLTNMADLKYFNMHLWNHAGHALTAI</sequence>
<organism evidence="3 4">
    <name type="scientific">Dimorphilus gyrociliatus</name>
    <dbReference type="NCBI Taxonomy" id="2664684"/>
    <lineage>
        <taxon>Eukaryota</taxon>
        <taxon>Metazoa</taxon>
        <taxon>Spiralia</taxon>
        <taxon>Lophotrochozoa</taxon>
        <taxon>Annelida</taxon>
        <taxon>Polychaeta</taxon>
        <taxon>Polychaeta incertae sedis</taxon>
        <taxon>Dinophilidae</taxon>
        <taxon>Dimorphilus</taxon>
    </lineage>
</organism>
<dbReference type="InterPro" id="IPR032675">
    <property type="entry name" value="LRR_dom_sf"/>
</dbReference>
<dbReference type="Gene3D" id="1.20.1280.50">
    <property type="match status" value="1"/>
</dbReference>
<dbReference type="InterPro" id="IPR057207">
    <property type="entry name" value="FBXL15_LRR"/>
</dbReference>
<dbReference type="PROSITE" id="PS50181">
    <property type="entry name" value="FBOX"/>
    <property type="match status" value="1"/>
</dbReference>
<dbReference type="Pfam" id="PF12937">
    <property type="entry name" value="F-box-like"/>
    <property type="match status" value="1"/>
</dbReference>
<feature type="domain" description="F-box" evidence="2">
    <location>
        <begin position="18"/>
        <end position="64"/>
    </location>
</feature>
<dbReference type="Pfam" id="PF25372">
    <property type="entry name" value="DUF7885"/>
    <property type="match status" value="1"/>
</dbReference>
<dbReference type="InterPro" id="IPR036047">
    <property type="entry name" value="F-box-like_dom_sf"/>
</dbReference>
<dbReference type="SMART" id="SM00256">
    <property type="entry name" value="FBOX"/>
    <property type="match status" value="1"/>
</dbReference>
<dbReference type="SUPFAM" id="SSF81383">
    <property type="entry name" value="F-box domain"/>
    <property type="match status" value="1"/>
</dbReference>
<dbReference type="SMART" id="SM00367">
    <property type="entry name" value="LRR_CC"/>
    <property type="match status" value="11"/>
</dbReference>
<dbReference type="Proteomes" id="UP000549394">
    <property type="component" value="Unassembled WGS sequence"/>
</dbReference>
<comment type="caution">
    <text evidence="3">The sequence shown here is derived from an EMBL/GenBank/DDBJ whole genome shotgun (WGS) entry which is preliminary data.</text>
</comment>
<dbReference type="GO" id="GO:0031146">
    <property type="term" value="P:SCF-dependent proteasomal ubiquitin-dependent protein catabolic process"/>
    <property type="evidence" value="ECO:0007669"/>
    <property type="project" value="TreeGrafter"/>
</dbReference>
<dbReference type="GO" id="GO:0019005">
    <property type="term" value="C:SCF ubiquitin ligase complex"/>
    <property type="evidence" value="ECO:0007669"/>
    <property type="project" value="TreeGrafter"/>
</dbReference>
<reference evidence="3 4" key="1">
    <citation type="submission" date="2020-08" db="EMBL/GenBank/DDBJ databases">
        <authorList>
            <person name="Hejnol A."/>
        </authorList>
    </citation>
    <scope>NUCLEOTIDE SEQUENCE [LARGE SCALE GENOMIC DNA]</scope>
</reference>
<dbReference type="AlphaFoldDB" id="A0A7I8W2B4"/>
<dbReference type="InterPro" id="IPR001810">
    <property type="entry name" value="F-box_dom"/>
</dbReference>
<dbReference type="InterPro" id="IPR006553">
    <property type="entry name" value="Leu-rich_rpt_Cys-con_subtyp"/>
</dbReference>
<keyword evidence="4" id="KW-1185">Reference proteome</keyword>
<dbReference type="PANTHER" id="PTHR13318:SF190">
    <property type="entry name" value="PARTNER OF PAIRED, ISOFORM B"/>
    <property type="match status" value="1"/>
</dbReference>
<protein>
    <recommendedName>
        <fullName evidence="2">F-box domain-containing protein</fullName>
    </recommendedName>
</protein>
<keyword evidence="1" id="KW-0833">Ubl conjugation pathway</keyword>
<evidence type="ECO:0000256" key="1">
    <source>
        <dbReference type="ARBA" id="ARBA00022786"/>
    </source>
</evidence>
<dbReference type="EMBL" id="CAJFCJ010000016">
    <property type="protein sequence ID" value="CAD5122226.1"/>
    <property type="molecule type" value="Genomic_DNA"/>
</dbReference>
<dbReference type="PANTHER" id="PTHR13318">
    <property type="entry name" value="PARTNER OF PAIRED, ISOFORM B-RELATED"/>
    <property type="match status" value="1"/>
</dbReference>